<dbReference type="SUPFAM" id="SSF52402">
    <property type="entry name" value="Adenine nucleotide alpha hydrolases-like"/>
    <property type="match status" value="1"/>
</dbReference>
<dbReference type="InterPro" id="IPR014729">
    <property type="entry name" value="Rossmann-like_a/b/a_fold"/>
</dbReference>
<evidence type="ECO:0000259" key="1">
    <source>
        <dbReference type="Pfam" id="PF00582"/>
    </source>
</evidence>
<accession>A0A8S3Z3N7</accession>
<dbReference type="Pfam" id="PF00582">
    <property type="entry name" value="Usp"/>
    <property type="match status" value="1"/>
</dbReference>
<dbReference type="PRINTS" id="PR01438">
    <property type="entry name" value="UNVRSLSTRESS"/>
</dbReference>
<evidence type="ECO:0000313" key="2">
    <source>
        <dbReference type="EMBL" id="CAG5124064.1"/>
    </source>
</evidence>
<dbReference type="PANTHER" id="PTHR46989">
    <property type="entry name" value="USP DOMAIN-CONTAINING PROTEIN"/>
    <property type="match status" value="1"/>
</dbReference>
<dbReference type="InterPro" id="IPR006015">
    <property type="entry name" value="Universal_stress_UspA"/>
</dbReference>
<dbReference type="CDD" id="cd23659">
    <property type="entry name" value="USP_At3g01520-like"/>
    <property type="match status" value="1"/>
</dbReference>
<keyword evidence="3" id="KW-1185">Reference proteome</keyword>
<dbReference type="PANTHER" id="PTHR46989:SF3">
    <property type="entry name" value="USPA DOMAIN-CONTAINING PROTEIN"/>
    <property type="match status" value="1"/>
</dbReference>
<sequence length="171" mass="18560">MAEAVSVARRVLVALDGSQNAFDAFDWYLKNVHTPNDYVIIVYSPNIASTVFNMDFLLPANVSAVSDAVSTAHEAAKDVQQLLEEKLKQSGVQGSVQVLGSSNIGHAIVKEAEKEKVALIVIGSRGHGVLRRTILGSISSYVVHHSHIPVLVHPTIHHQKDRRQSGSEKGH</sequence>
<gene>
    <name evidence="2" type="ORF">CUNI_LOCUS9622</name>
</gene>
<dbReference type="Gene3D" id="3.40.50.620">
    <property type="entry name" value="HUPs"/>
    <property type="match status" value="1"/>
</dbReference>
<comment type="caution">
    <text evidence="2">The sequence shown here is derived from an EMBL/GenBank/DDBJ whole genome shotgun (WGS) entry which is preliminary data.</text>
</comment>
<dbReference type="Proteomes" id="UP000678393">
    <property type="component" value="Unassembled WGS sequence"/>
</dbReference>
<dbReference type="InterPro" id="IPR006016">
    <property type="entry name" value="UspA"/>
</dbReference>
<dbReference type="EMBL" id="CAJHNH020001688">
    <property type="protein sequence ID" value="CAG5124064.1"/>
    <property type="molecule type" value="Genomic_DNA"/>
</dbReference>
<reference evidence="2" key="1">
    <citation type="submission" date="2021-04" db="EMBL/GenBank/DDBJ databases">
        <authorList>
            <consortium name="Molecular Ecology Group"/>
        </authorList>
    </citation>
    <scope>NUCLEOTIDE SEQUENCE</scope>
</reference>
<organism evidence="2 3">
    <name type="scientific">Candidula unifasciata</name>
    <dbReference type="NCBI Taxonomy" id="100452"/>
    <lineage>
        <taxon>Eukaryota</taxon>
        <taxon>Metazoa</taxon>
        <taxon>Spiralia</taxon>
        <taxon>Lophotrochozoa</taxon>
        <taxon>Mollusca</taxon>
        <taxon>Gastropoda</taxon>
        <taxon>Heterobranchia</taxon>
        <taxon>Euthyneura</taxon>
        <taxon>Panpulmonata</taxon>
        <taxon>Eupulmonata</taxon>
        <taxon>Stylommatophora</taxon>
        <taxon>Helicina</taxon>
        <taxon>Helicoidea</taxon>
        <taxon>Geomitridae</taxon>
        <taxon>Candidula</taxon>
    </lineage>
</organism>
<dbReference type="OrthoDB" id="843225at2759"/>
<proteinExistence type="predicted"/>
<protein>
    <recommendedName>
        <fullName evidence="1">UspA domain-containing protein</fullName>
    </recommendedName>
</protein>
<dbReference type="AlphaFoldDB" id="A0A8S3Z3N7"/>
<feature type="domain" description="UspA" evidence="1">
    <location>
        <begin position="9"/>
        <end position="152"/>
    </location>
</feature>
<evidence type="ECO:0000313" key="3">
    <source>
        <dbReference type="Proteomes" id="UP000678393"/>
    </source>
</evidence>
<name>A0A8S3Z3N7_9EUPU</name>